<protein>
    <submittedName>
        <fullName evidence="13">Potassium transporter TrkH</fullName>
    </submittedName>
</protein>
<dbReference type="RefSeq" id="WP_086889357.1">
    <property type="nucleotide sequence ID" value="NZ_CP019893.1"/>
</dbReference>
<evidence type="ECO:0000256" key="9">
    <source>
        <dbReference type="ARBA" id="ARBA00022989"/>
    </source>
</evidence>
<dbReference type="InterPro" id="IPR003445">
    <property type="entry name" value="Cat_transpt"/>
</dbReference>
<keyword evidence="7 12" id="KW-0812">Transmembrane</keyword>
<dbReference type="AlphaFoldDB" id="A0A2Z2HUW6"/>
<evidence type="ECO:0000256" key="8">
    <source>
        <dbReference type="ARBA" id="ARBA00022958"/>
    </source>
</evidence>
<keyword evidence="14" id="KW-1185">Reference proteome</keyword>
<dbReference type="EMBL" id="CP019893">
    <property type="protein sequence ID" value="ARS90992.1"/>
    <property type="molecule type" value="Genomic_DNA"/>
</dbReference>
<keyword evidence="8" id="KW-0630">Potassium</keyword>
<dbReference type="PIRSF" id="PIRSF006247">
    <property type="entry name" value="TrkH"/>
    <property type="match status" value="1"/>
</dbReference>
<dbReference type="OrthoDB" id="111943at2157"/>
<feature type="transmembrane region" description="Helical" evidence="12">
    <location>
        <begin position="248"/>
        <end position="272"/>
    </location>
</feature>
<dbReference type="GO" id="GO:0005886">
    <property type="term" value="C:plasma membrane"/>
    <property type="evidence" value="ECO:0007669"/>
    <property type="project" value="UniProtKB-SubCell"/>
</dbReference>
<evidence type="ECO:0000256" key="5">
    <source>
        <dbReference type="ARBA" id="ARBA00022519"/>
    </source>
</evidence>
<evidence type="ECO:0000256" key="6">
    <source>
        <dbReference type="ARBA" id="ARBA00022538"/>
    </source>
</evidence>
<evidence type="ECO:0000256" key="12">
    <source>
        <dbReference type="SAM" id="Phobius"/>
    </source>
</evidence>
<evidence type="ECO:0000256" key="10">
    <source>
        <dbReference type="ARBA" id="ARBA00023065"/>
    </source>
</evidence>
<feature type="transmembrane region" description="Helical" evidence="12">
    <location>
        <begin position="142"/>
        <end position="167"/>
    </location>
</feature>
<dbReference type="PANTHER" id="PTHR32024:SF2">
    <property type="entry name" value="TRK SYSTEM POTASSIUM UPTAKE PROTEIN TRKG-RELATED"/>
    <property type="match status" value="1"/>
</dbReference>
<dbReference type="Proteomes" id="UP000250088">
    <property type="component" value="Chromosome"/>
</dbReference>
<dbReference type="InterPro" id="IPR004772">
    <property type="entry name" value="TrkH"/>
</dbReference>
<comment type="similarity">
    <text evidence="2">Belongs to the TrkH potassium transport family.</text>
</comment>
<evidence type="ECO:0000256" key="11">
    <source>
        <dbReference type="ARBA" id="ARBA00023136"/>
    </source>
</evidence>
<feature type="transmembrane region" description="Helical" evidence="12">
    <location>
        <begin position="188"/>
        <end position="211"/>
    </location>
</feature>
<feature type="transmembrane region" description="Helical" evidence="12">
    <location>
        <begin position="483"/>
        <end position="508"/>
    </location>
</feature>
<evidence type="ECO:0000313" key="14">
    <source>
        <dbReference type="Proteomes" id="UP000250088"/>
    </source>
</evidence>
<keyword evidence="4" id="KW-1003">Cell membrane</keyword>
<accession>A0A2Z2HUW6</accession>
<dbReference type="GO" id="GO:0015379">
    <property type="term" value="F:potassium:chloride symporter activity"/>
    <property type="evidence" value="ECO:0007669"/>
    <property type="project" value="InterPro"/>
</dbReference>
<keyword evidence="3" id="KW-0813">Transport</keyword>
<evidence type="ECO:0000256" key="4">
    <source>
        <dbReference type="ARBA" id="ARBA00022475"/>
    </source>
</evidence>
<sequence>MRRLHVDWRAGSSLVGTILAAVSLSFVVPIVVALVYGETDLWVFVASAILTAVVGLALRRLDPDPDPGAREAFFVVAMSWLLVAVFGAVPYVLAGNGSVAHPVNALFESMSGFTTTGATVMEDISFDTHSRSMLLWRQLTQWLGGMGIIVLAVAILSQLAVGGAQLMEAETPGPGVSKLTPHIAETARVLWIAYVGLTVLYIALLYAAHLLGYAPNMDLYNAIAHGFTTLPTGGFSPEARSIEAFSPLVQWLVVPFMFAAGVNFVLWWHVISGDWRTLLRDNEFRLYLGVVTGLSIVATVVLFLSTLETPETGQIGGNLERSARYATFQIASVTNSTGYANMDFDAWSGPAKAVLLFAMFVGGSTGSTGGGIKVLRWLVILKTFRRELFTAIHPDAVRPVRMNGRVLDEEAVRGIYAFTLLYLVIFFVGVALFAIDAARVGFEIELLDVISASIATLGNIGPGLGTVTGPMGGYVDFPTSSKLLMVCFMWIGRLEIFPVLVLLTRAYWQR</sequence>
<evidence type="ECO:0000313" key="13">
    <source>
        <dbReference type="EMBL" id="ARS90992.1"/>
    </source>
</evidence>
<dbReference type="Pfam" id="PF02386">
    <property type="entry name" value="TrkH"/>
    <property type="match status" value="1"/>
</dbReference>
<dbReference type="GeneID" id="32895500"/>
<keyword evidence="9 12" id="KW-1133">Transmembrane helix</keyword>
<feature type="transmembrane region" description="Helical" evidence="12">
    <location>
        <begin position="12"/>
        <end position="35"/>
    </location>
</feature>
<keyword evidence="6" id="KW-0633">Potassium transport</keyword>
<evidence type="ECO:0000256" key="1">
    <source>
        <dbReference type="ARBA" id="ARBA00004429"/>
    </source>
</evidence>
<feature type="transmembrane region" description="Helical" evidence="12">
    <location>
        <begin position="41"/>
        <end position="61"/>
    </location>
</feature>
<keyword evidence="11 12" id="KW-0472">Membrane</keyword>
<organism evidence="13 14">
    <name type="scientific">Natrarchaeobaculum aegyptiacum</name>
    <dbReference type="NCBI Taxonomy" id="745377"/>
    <lineage>
        <taxon>Archaea</taxon>
        <taxon>Methanobacteriati</taxon>
        <taxon>Methanobacteriota</taxon>
        <taxon>Stenosarchaea group</taxon>
        <taxon>Halobacteria</taxon>
        <taxon>Halobacteriales</taxon>
        <taxon>Natrialbaceae</taxon>
        <taxon>Natrarchaeobaculum</taxon>
    </lineage>
</organism>
<evidence type="ECO:0000256" key="2">
    <source>
        <dbReference type="ARBA" id="ARBA00009137"/>
    </source>
</evidence>
<name>A0A2Z2HUW6_9EURY</name>
<evidence type="ECO:0000256" key="3">
    <source>
        <dbReference type="ARBA" id="ARBA00022448"/>
    </source>
</evidence>
<proteinExistence type="inferred from homology"/>
<feature type="transmembrane region" description="Helical" evidence="12">
    <location>
        <begin position="353"/>
        <end position="375"/>
    </location>
</feature>
<comment type="subcellular location">
    <subcellularLocation>
        <location evidence="1">Cell inner membrane</location>
        <topology evidence="1">Multi-pass membrane protein</topology>
    </subcellularLocation>
</comment>
<feature type="transmembrane region" description="Helical" evidence="12">
    <location>
        <begin position="284"/>
        <end position="304"/>
    </location>
</feature>
<evidence type="ECO:0000256" key="7">
    <source>
        <dbReference type="ARBA" id="ARBA00022692"/>
    </source>
</evidence>
<dbReference type="PANTHER" id="PTHR32024">
    <property type="entry name" value="TRK SYSTEM POTASSIUM UPTAKE PROTEIN TRKG-RELATED"/>
    <property type="match status" value="1"/>
</dbReference>
<keyword evidence="10" id="KW-0406">Ion transport</keyword>
<feature type="transmembrane region" description="Helical" evidence="12">
    <location>
        <begin position="73"/>
        <end position="93"/>
    </location>
</feature>
<gene>
    <name evidence="13" type="ORF">B1756_15465</name>
</gene>
<keyword evidence="5" id="KW-0997">Cell inner membrane</keyword>
<reference evidence="14" key="1">
    <citation type="submission" date="2017-02" db="EMBL/GenBank/DDBJ databases">
        <title>Natronthermophilus aegyptiacus gen. nov.,sp. nov., an aerobic, extremely halophilic alkalithermophilic archaeon isolated from the athalassohaline Wadi An Natrun, Egypt.</title>
        <authorList>
            <person name="Zhao B."/>
        </authorList>
    </citation>
    <scope>NUCLEOTIDE SEQUENCE [LARGE SCALE GENOMIC DNA]</scope>
    <source>
        <strain evidence="14">JW/NM-HA 15</strain>
    </source>
</reference>
<dbReference type="KEGG" id="naj:B1756_15465"/>
<feature type="transmembrane region" description="Helical" evidence="12">
    <location>
        <begin position="415"/>
        <end position="435"/>
    </location>
</feature>